<reference evidence="1 2" key="1">
    <citation type="journal article" date="2019" name="Int. J. Syst. Evol. Microbiol.">
        <title>The Global Catalogue of Microorganisms (GCM) 10K type strain sequencing project: providing services to taxonomists for standard genome sequencing and annotation.</title>
        <authorList>
            <consortium name="The Broad Institute Genomics Platform"/>
            <consortium name="The Broad Institute Genome Sequencing Center for Infectious Disease"/>
            <person name="Wu L."/>
            <person name="Ma J."/>
        </authorList>
    </citation>
    <scope>NUCLEOTIDE SEQUENCE [LARGE SCALE GENOMIC DNA]</scope>
    <source>
        <strain evidence="1 2">JCM 13850</strain>
    </source>
</reference>
<name>A0ABN2YZN5_9ACTN</name>
<keyword evidence="2" id="KW-1185">Reference proteome</keyword>
<evidence type="ECO:0000313" key="1">
    <source>
        <dbReference type="EMBL" id="GAA2134547.1"/>
    </source>
</evidence>
<protein>
    <submittedName>
        <fullName evidence="1">Uncharacterized protein</fullName>
    </submittedName>
</protein>
<comment type="caution">
    <text evidence="1">The sequence shown here is derived from an EMBL/GenBank/DDBJ whole genome shotgun (WGS) entry which is preliminary data.</text>
</comment>
<organism evidence="1 2">
    <name type="scientific">Actinomadura napierensis</name>
    <dbReference type="NCBI Taxonomy" id="267854"/>
    <lineage>
        <taxon>Bacteria</taxon>
        <taxon>Bacillati</taxon>
        <taxon>Actinomycetota</taxon>
        <taxon>Actinomycetes</taxon>
        <taxon>Streptosporangiales</taxon>
        <taxon>Thermomonosporaceae</taxon>
        <taxon>Actinomadura</taxon>
    </lineage>
</organism>
<dbReference type="Proteomes" id="UP001501020">
    <property type="component" value="Unassembled WGS sequence"/>
</dbReference>
<evidence type="ECO:0000313" key="2">
    <source>
        <dbReference type="Proteomes" id="UP001501020"/>
    </source>
</evidence>
<sequence>MQVNGTTPVLDKSPTAVATLPYALGQEAAMALYDSPLATGERDKGAVADAVAVMVERHGLGHFAALADDLNAADRRQLLAVEPAKVSYHRWPKAKRLDWARCWALCGHLSVPVPAEFFADVAAVWAWAGHDTVSILSSDGRGLVELAARLRADHGAADVEAAVRRGLELAATPFQNGPYLNLSHHGQAKVRLWNDTKRRMAPVHPALAAPRVS</sequence>
<gene>
    <name evidence="1" type="ORF">GCM10009727_28420</name>
</gene>
<dbReference type="RefSeq" id="WP_344266232.1">
    <property type="nucleotide sequence ID" value="NZ_BAAAMR010000020.1"/>
</dbReference>
<accession>A0ABN2YZN5</accession>
<proteinExistence type="predicted"/>
<dbReference type="EMBL" id="BAAAMR010000020">
    <property type="protein sequence ID" value="GAA2134547.1"/>
    <property type="molecule type" value="Genomic_DNA"/>
</dbReference>